<gene>
    <name evidence="2" type="ORF">mMyoMyo1_009984</name>
</gene>
<evidence type="ECO:0000313" key="2">
    <source>
        <dbReference type="EMBL" id="KAF6379155.1"/>
    </source>
</evidence>
<feature type="region of interest" description="Disordered" evidence="1">
    <location>
        <begin position="1"/>
        <end position="47"/>
    </location>
</feature>
<proteinExistence type="predicted"/>
<organism evidence="2 3">
    <name type="scientific">Myotis myotis</name>
    <name type="common">Greater mouse-eared bat</name>
    <name type="synonym">Vespertilio myotis</name>
    <dbReference type="NCBI Taxonomy" id="51298"/>
    <lineage>
        <taxon>Eukaryota</taxon>
        <taxon>Metazoa</taxon>
        <taxon>Chordata</taxon>
        <taxon>Craniata</taxon>
        <taxon>Vertebrata</taxon>
        <taxon>Euteleostomi</taxon>
        <taxon>Mammalia</taxon>
        <taxon>Eutheria</taxon>
        <taxon>Laurasiatheria</taxon>
        <taxon>Chiroptera</taxon>
        <taxon>Yangochiroptera</taxon>
        <taxon>Vespertilionidae</taxon>
        <taxon>Myotis</taxon>
    </lineage>
</organism>
<sequence length="122" mass="12744">MSLHAAPKSNGDAFPRRQRRKAGEEDFLNQELLTGGHGARPSSSSGGPWPYLQRGSLAILAVCVCVHVCTKGDVGPLSPSPLLLGLPPNLAHGFCANPRLDPPQGSPLGHTVDGCQVTRGLC</sequence>
<accession>A0A7J7ZYM0</accession>
<dbReference type="EMBL" id="JABWUV010000002">
    <property type="protein sequence ID" value="KAF6379155.1"/>
    <property type="molecule type" value="Genomic_DNA"/>
</dbReference>
<protein>
    <submittedName>
        <fullName evidence="2">Uncharacterized protein</fullName>
    </submittedName>
</protein>
<dbReference type="AlphaFoldDB" id="A0A7J7ZYM0"/>
<reference evidence="2 3" key="1">
    <citation type="journal article" date="2020" name="Nature">
        <title>Six reference-quality genomes reveal evolution of bat adaptations.</title>
        <authorList>
            <person name="Jebb D."/>
            <person name="Huang Z."/>
            <person name="Pippel M."/>
            <person name="Hughes G.M."/>
            <person name="Lavrichenko K."/>
            <person name="Devanna P."/>
            <person name="Winkler S."/>
            <person name="Jermiin L.S."/>
            <person name="Skirmuntt E.C."/>
            <person name="Katzourakis A."/>
            <person name="Burkitt-Gray L."/>
            <person name="Ray D.A."/>
            <person name="Sullivan K.A.M."/>
            <person name="Roscito J.G."/>
            <person name="Kirilenko B.M."/>
            <person name="Davalos L.M."/>
            <person name="Corthals A.P."/>
            <person name="Power M.L."/>
            <person name="Jones G."/>
            <person name="Ransome R.D."/>
            <person name="Dechmann D.K.N."/>
            <person name="Locatelli A.G."/>
            <person name="Puechmaille S.J."/>
            <person name="Fedrigo O."/>
            <person name="Jarvis E.D."/>
            <person name="Hiller M."/>
            <person name="Vernes S.C."/>
            <person name="Myers E.W."/>
            <person name="Teeling E.C."/>
        </authorList>
    </citation>
    <scope>NUCLEOTIDE SEQUENCE [LARGE SCALE GENOMIC DNA]</scope>
    <source>
        <strain evidence="2">MMyoMyo1</strain>
        <tissue evidence="2">Flight muscle</tissue>
    </source>
</reference>
<dbReference type="Proteomes" id="UP000527355">
    <property type="component" value="Unassembled WGS sequence"/>
</dbReference>
<name>A0A7J7ZYM0_MYOMY</name>
<comment type="caution">
    <text evidence="2">The sequence shown here is derived from an EMBL/GenBank/DDBJ whole genome shotgun (WGS) entry which is preliminary data.</text>
</comment>
<evidence type="ECO:0000256" key="1">
    <source>
        <dbReference type="SAM" id="MobiDB-lite"/>
    </source>
</evidence>
<keyword evidence="3" id="KW-1185">Reference proteome</keyword>
<evidence type="ECO:0000313" key="3">
    <source>
        <dbReference type="Proteomes" id="UP000527355"/>
    </source>
</evidence>